<name>A0A0R3S0Y7_9BILA</name>
<dbReference type="InterPro" id="IPR032675">
    <property type="entry name" value="LRR_dom_sf"/>
</dbReference>
<dbReference type="Gene3D" id="3.80.10.10">
    <property type="entry name" value="Ribonuclease Inhibitor"/>
    <property type="match status" value="1"/>
</dbReference>
<evidence type="ECO:0000313" key="2">
    <source>
        <dbReference type="WBParaSite" id="EEL_0000830701-mRNA-1"/>
    </source>
</evidence>
<dbReference type="Proteomes" id="UP000050640">
    <property type="component" value="Unplaced"/>
</dbReference>
<sequence length="273" mass="31106">MVEFVALSCRSIFGVTTSLWSLKPFATQILSIKNLHVIMSDGTSITCRADMRRYISNFGFNFRTIPVPATPFKWSPVLPTVSMKKLDAIYEMRWAKKPNIYIVKVDATDSAISDAGFQYFKECRKVEVLKMNFCDFFTDVAIEHLVSGRPSRTLRNIEIVANPYISDNFIKGINRIRGLQRAHFYFLPCVAEQANAVRSLKASLPCCRVSFPELKEVGYGYGCTIEESNASYPKLIHEITEHKLLFLLANFMLFSVSIKPKPLSLPFLQDFKN</sequence>
<evidence type="ECO:0000313" key="1">
    <source>
        <dbReference type="Proteomes" id="UP000050640"/>
    </source>
</evidence>
<accession>A0A0R3S0Y7</accession>
<dbReference type="AlphaFoldDB" id="A0A0R3S0Y7"/>
<protein>
    <submittedName>
        <fullName evidence="2">ATP synthase subunit s, mitochondrial</fullName>
    </submittedName>
</protein>
<proteinExistence type="predicted"/>
<reference evidence="2" key="1">
    <citation type="submission" date="2017-02" db="UniProtKB">
        <authorList>
            <consortium name="WormBaseParasite"/>
        </authorList>
    </citation>
    <scope>IDENTIFICATION</scope>
</reference>
<dbReference type="WBParaSite" id="EEL_0000830701-mRNA-1">
    <property type="protein sequence ID" value="EEL_0000830701-mRNA-1"/>
    <property type="gene ID" value="EEL_0000830701"/>
</dbReference>
<dbReference type="STRING" id="1147741.A0A0R3S0Y7"/>
<organism evidence="1 2">
    <name type="scientific">Elaeophora elaphi</name>
    <dbReference type="NCBI Taxonomy" id="1147741"/>
    <lineage>
        <taxon>Eukaryota</taxon>
        <taxon>Metazoa</taxon>
        <taxon>Ecdysozoa</taxon>
        <taxon>Nematoda</taxon>
        <taxon>Chromadorea</taxon>
        <taxon>Rhabditida</taxon>
        <taxon>Spirurina</taxon>
        <taxon>Spiruromorpha</taxon>
        <taxon>Filarioidea</taxon>
        <taxon>Onchocercidae</taxon>
        <taxon>Elaeophora</taxon>
    </lineage>
</organism>
<keyword evidence="1" id="KW-1185">Reference proteome</keyword>